<comment type="caution">
    <text evidence="2">The sequence shown here is derived from an EMBL/GenBank/DDBJ whole genome shotgun (WGS) entry which is preliminary data.</text>
</comment>
<dbReference type="Gene3D" id="3.30.420.10">
    <property type="entry name" value="Ribonuclease H-like superfamily/Ribonuclease H"/>
    <property type="match status" value="1"/>
</dbReference>
<sequence length="159" mass="17801">MFQVNVDGGSNGNPGPSDGGGILRDGLWSCFGGICALYGVATNSIAEGLALLDGLRMAQQRGLRNLLVESDSKVVVGWLNSGICNLWYMWDFWEEILYLFRTMNCRIHHIYREANMVADFLVKEGANSRIMDFDGDDIGIGRLQGLLQTNYLEMPYLRR</sequence>
<dbReference type="InterPro" id="IPR036397">
    <property type="entry name" value="RNaseH_sf"/>
</dbReference>
<dbReference type="PANTHER" id="PTHR47723:SF19">
    <property type="entry name" value="POLYNUCLEOTIDYL TRANSFERASE, RIBONUCLEASE H-LIKE SUPERFAMILY PROTEIN"/>
    <property type="match status" value="1"/>
</dbReference>
<name>A0AA39VHK1_ACESA</name>
<dbReference type="GO" id="GO:0004523">
    <property type="term" value="F:RNA-DNA hybrid ribonuclease activity"/>
    <property type="evidence" value="ECO:0007669"/>
    <property type="project" value="InterPro"/>
</dbReference>
<accession>A0AA39VHK1</accession>
<proteinExistence type="predicted"/>
<dbReference type="CDD" id="cd06222">
    <property type="entry name" value="RNase_H_like"/>
    <property type="match status" value="1"/>
</dbReference>
<dbReference type="Pfam" id="PF13456">
    <property type="entry name" value="RVT_3"/>
    <property type="match status" value="1"/>
</dbReference>
<dbReference type="InterPro" id="IPR053151">
    <property type="entry name" value="RNase_H-like"/>
</dbReference>
<feature type="domain" description="RNase H type-1" evidence="1">
    <location>
        <begin position="1"/>
        <end position="127"/>
    </location>
</feature>
<dbReference type="AlphaFoldDB" id="A0AA39VHK1"/>
<dbReference type="GO" id="GO:0003676">
    <property type="term" value="F:nucleic acid binding"/>
    <property type="evidence" value="ECO:0007669"/>
    <property type="project" value="InterPro"/>
</dbReference>
<evidence type="ECO:0000313" key="3">
    <source>
        <dbReference type="Proteomes" id="UP001168877"/>
    </source>
</evidence>
<dbReference type="EMBL" id="JAUESC010000385">
    <property type="protein sequence ID" value="KAK0578668.1"/>
    <property type="molecule type" value="Genomic_DNA"/>
</dbReference>
<keyword evidence="3" id="KW-1185">Reference proteome</keyword>
<evidence type="ECO:0000259" key="1">
    <source>
        <dbReference type="PROSITE" id="PS50879"/>
    </source>
</evidence>
<dbReference type="InterPro" id="IPR012337">
    <property type="entry name" value="RNaseH-like_sf"/>
</dbReference>
<reference evidence="2" key="1">
    <citation type="journal article" date="2022" name="Plant J.">
        <title>Strategies of tolerance reflected in two North American maple genomes.</title>
        <authorList>
            <person name="McEvoy S.L."/>
            <person name="Sezen U.U."/>
            <person name="Trouern-Trend A."/>
            <person name="McMahon S.M."/>
            <person name="Schaberg P.G."/>
            <person name="Yang J."/>
            <person name="Wegrzyn J.L."/>
            <person name="Swenson N.G."/>
        </authorList>
    </citation>
    <scope>NUCLEOTIDE SEQUENCE</scope>
    <source>
        <strain evidence="2">NS2018</strain>
    </source>
</reference>
<reference evidence="2" key="2">
    <citation type="submission" date="2023-06" db="EMBL/GenBank/DDBJ databases">
        <authorList>
            <person name="Swenson N.G."/>
            <person name="Wegrzyn J.L."/>
            <person name="Mcevoy S.L."/>
        </authorList>
    </citation>
    <scope>NUCLEOTIDE SEQUENCE</scope>
    <source>
        <strain evidence="2">NS2018</strain>
        <tissue evidence="2">Leaf</tissue>
    </source>
</reference>
<dbReference type="InterPro" id="IPR044730">
    <property type="entry name" value="RNase_H-like_dom_plant"/>
</dbReference>
<evidence type="ECO:0000313" key="2">
    <source>
        <dbReference type="EMBL" id="KAK0578668.1"/>
    </source>
</evidence>
<dbReference type="PANTHER" id="PTHR47723">
    <property type="entry name" value="OS05G0353850 PROTEIN"/>
    <property type="match status" value="1"/>
</dbReference>
<organism evidence="2 3">
    <name type="scientific">Acer saccharum</name>
    <name type="common">Sugar maple</name>
    <dbReference type="NCBI Taxonomy" id="4024"/>
    <lineage>
        <taxon>Eukaryota</taxon>
        <taxon>Viridiplantae</taxon>
        <taxon>Streptophyta</taxon>
        <taxon>Embryophyta</taxon>
        <taxon>Tracheophyta</taxon>
        <taxon>Spermatophyta</taxon>
        <taxon>Magnoliopsida</taxon>
        <taxon>eudicotyledons</taxon>
        <taxon>Gunneridae</taxon>
        <taxon>Pentapetalae</taxon>
        <taxon>rosids</taxon>
        <taxon>malvids</taxon>
        <taxon>Sapindales</taxon>
        <taxon>Sapindaceae</taxon>
        <taxon>Hippocastanoideae</taxon>
        <taxon>Acereae</taxon>
        <taxon>Acer</taxon>
    </lineage>
</organism>
<dbReference type="InterPro" id="IPR002156">
    <property type="entry name" value="RNaseH_domain"/>
</dbReference>
<dbReference type="SUPFAM" id="SSF53098">
    <property type="entry name" value="Ribonuclease H-like"/>
    <property type="match status" value="1"/>
</dbReference>
<dbReference type="Proteomes" id="UP001168877">
    <property type="component" value="Unassembled WGS sequence"/>
</dbReference>
<gene>
    <name evidence="2" type="ORF">LWI29_014125</name>
</gene>
<protein>
    <recommendedName>
        <fullName evidence="1">RNase H type-1 domain-containing protein</fullName>
    </recommendedName>
</protein>
<dbReference type="PROSITE" id="PS50879">
    <property type="entry name" value="RNASE_H_1"/>
    <property type="match status" value="1"/>
</dbReference>